<protein>
    <submittedName>
        <fullName evidence="2">Uncharacterized protein</fullName>
    </submittedName>
</protein>
<keyword evidence="4" id="KW-1185">Reference proteome</keyword>
<dbReference type="AlphaFoldDB" id="A0A0G4IK66"/>
<evidence type="ECO:0000313" key="5">
    <source>
        <dbReference type="Proteomes" id="UP000290189"/>
    </source>
</evidence>
<proteinExistence type="predicted"/>
<evidence type="ECO:0000313" key="2">
    <source>
        <dbReference type="EMBL" id="CEO95616.1"/>
    </source>
</evidence>
<keyword evidence="3" id="KW-0496">Mitochondrion</keyword>
<sequence length="350" mass="39504">MRLVVTVLLQLLIFVSPILGHDYDHVCRHLVQFQSFMTGDTIWQRAGTTRNKAWLAMIGNSLGLTDDDLVPPDVTYHEILLKDIPRMSSPSNDSATWNLGVVVAVCQAMHNLVTSGRLPFVHNVHNVDVDFGYSQVWPRIVGVLQQQLVTFKDTLLAFANLLDSRMGRFAAMHSPSYEVMRIAFFMSLNTYIPDVFDALDFSNSMATWPEAFLQSSGHGYFSMPVQTRLMDEFLCAGADRDQFWIRVAVAVLTLCRDTVMDQDLEMGIQITQQMTLEIPGETLIAQLHKIDLGLVGWTMRLSSEQSTGLPKKRHKVTLAKNHFGIGEWRSPAKLLRKCFQAKTTKATGRR</sequence>
<evidence type="ECO:0000313" key="4">
    <source>
        <dbReference type="Proteomes" id="UP000039324"/>
    </source>
</evidence>
<evidence type="ECO:0000256" key="1">
    <source>
        <dbReference type="SAM" id="SignalP"/>
    </source>
</evidence>
<dbReference type="EMBL" id="CDSF01000024">
    <property type="protein sequence ID" value="CEO95616.1"/>
    <property type="molecule type" value="Genomic_DNA"/>
</dbReference>
<keyword evidence="1" id="KW-0732">Signal</keyword>
<dbReference type="Proteomes" id="UP000039324">
    <property type="component" value="Unassembled WGS sequence"/>
</dbReference>
<name>A0A0G4IK66_PLABS</name>
<dbReference type="EMBL" id="OVEO01000014">
    <property type="protein sequence ID" value="SPR00484.1"/>
    <property type="molecule type" value="Genomic_DNA"/>
</dbReference>
<dbReference type="Gene3D" id="1.10.472.80">
    <property type="entry name" value="Ypt/Rab-GAP domain of gyp1p, domain 3"/>
    <property type="match status" value="1"/>
</dbReference>
<organism evidence="2 4">
    <name type="scientific">Plasmodiophora brassicae</name>
    <name type="common">Clubroot disease agent</name>
    <dbReference type="NCBI Taxonomy" id="37360"/>
    <lineage>
        <taxon>Eukaryota</taxon>
        <taxon>Sar</taxon>
        <taxon>Rhizaria</taxon>
        <taxon>Endomyxa</taxon>
        <taxon>Phytomyxea</taxon>
        <taxon>Plasmodiophorida</taxon>
        <taxon>Plasmodiophoridae</taxon>
        <taxon>Plasmodiophora</taxon>
    </lineage>
</organism>
<reference evidence="3 5" key="2">
    <citation type="submission" date="2018-03" db="EMBL/GenBank/DDBJ databases">
        <authorList>
            <person name="Fogelqvist J."/>
        </authorList>
    </citation>
    <scope>NUCLEOTIDE SEQUENCE [LARGE SCALE GENOMIC DNA]</scope>
</reference>
<dbReference type="InterPro" id="IPR035969">
    <property type="entry name" value="Rab-GAP_TBC_sf"/>
</dbReference>
<evidence type="ECO:0000313" key="3">
    <source>
        <dbReference type="EMBL" id="SPR00484.1"/>
    </source>
</evidence>
<dbReference type="SUPFAM" id="SSF47923">
    <property type="entry name" value="Ypt/Rab-GAP domain of gyp1p"/>
    <property type="match status" value="1"/>
</dbReference>
<accession>A0A0G4IK66</accession>
<dbReference type="Proteomes" id="UP000290189">
    <property type="component" value="Unassembled WGS sequence"/>
</dbReference>
<reference evidence="2 4" key="1">
    <citation type="submission" date="2015-02" db="EMBL/GenBank/DDBJ databases">
        <authorList>
            <person name="Chooi Y.-H."/>
        </authorList>
    </citation>
    <scope>NUCLEOTIDE SEQUENCE [LARGE SCALE GENOMIC DNA]</scope>
    <source>
        <strain evidence="2">E3</strain>
    </source>
</reference>
<feature type="signal peptide" evidence="1">
    <location>
        <begin position="1"/>
        <end position="20"/>
    </location>
</feature>
<feature type="chain" id="PRO_5035990669" evidence="1">
    <location>
        <begin position="21"/>
        <end position="350"/>
    </location>
</feature>
<geneLocation type="mitochondrion" evidence="3"/>
<gene>
    <name evidence="2" type="ORF">PBRA_004342</name>
    <name evidence="3" type="ORF">PLBR_LOCUS7699</name>
</gene>